<comment type="caution">
    <text evidence="1">The sequence shown here is derived from an EMBL/GenBank/DDBJ whole genome shotgun (WGS) entry which is preliminary data.</text>
</comment>
<dbReference type="EMBL" id="QGGH01000004">
    <property type="protein sequence ID" value="PWJ90671.1"/>
    <property type="molecule type" value="Genomic_DNA"/>
</dbReference>
<gene>
    <name evidence="1" type="ORF">C8D77_10412</name>
</gene>
<name>A0A8E2WDW8_RHILI</name>
<evidence type="ECO:0000313" key="1">
    <source>
        <dbReference type="EMBL" id="PWJ90671.1"/>
    </source>
</evidence>
<evidence type="ECO:0000313" key="2">
    <source>
        <dbReference type="Proteomes" id="UP000245631"/>
    </source>
</evidence>
<dbReference type="Proteomes" id="UP000245631">
    <property type="component" value="Unassembled WGS sequence"/>
</dbReference>
<protein>
    <submittedName>
        <fullName evidence="1">Uncharacterized protein</fullName>
    </submittedName>
</protein>
<organism evidence="1 2">
    <name type="scientific">Rhizobium loti</name>
    <name type="common">Mesorhizobium loti</name>
    <dbReference type="NCBI Taxonomy" id="381"/>
    <lineage>
        <taxon>Bacteria</taxon>
        <taxon>Pseudomonadati</taxon>
        <taxon>Pseudomonadota</taxon>
        <taxon>Alphaproteobacteria</taxon>
        <taxon>Hyphomicrobiales</taxon>
        <taxon>Phyllobacteriaceae</taxon>
        <taxon>Mesorhizobium</taxon>
    </lineage>
</organism>
<reference evidence="1 2" key="1">
    <citation type="submission" date="2018-05" db="EMBL/GenBank/DDBJ databases">
        <title>Genomic Encyclopedia of Type Strains, Phase IV (KMG-IV): sequencing the most valuable type-strain genomes for metagenomic binning, comparative biology and taxonomic classification.</title>
        <authorList>
            <person name="Goeker M."/>
        </authorList>
    </citation>
    <scope>NUCLEOTIDE SEQUENCE [LARGE SCALE GENOMIC DNA]</scope>
    <source>
        <strain evidence="1 2">DSM 2626</strain>
    </source>
</reference>
<sequence>MRFSRENRFTLFLELLWQASGPLGSGEPAAVIRMQHYSATRPADGQRPYNFFS</sequence>
<dbReference type="AlphaFoldDB" id="A0A8E2WDW8"/>
<accession>A0A8E2WDW8</accession>
<proteinExistence type="predicted"/>